<name>A0A6J4MTJ4_9BACT</name>
<feature type="compositionally biased region" description="Gly residues" evidence="1">
    <location>
        <begin position="1"/>
        <end position="11"/>
    </location>
</feature>
<feature type="non-terminal residue" evidence="2">
    <location>
        <position position="478"/>
    </location>
</feature>
<feature type="compositionally biased region" description="Basic and acidic residues" evidence="1">
    <location>
        <begin position="455"/>
        <end position="471"/>
    </location>
</feature>
<protein>
    <submittedName>
        <fullName evidence="2">Phytoene dehydrogenase and related proteins</fullName>
    </submittedName>
</protein>
<feature type="non-terminal residue" evidence="2">
    <location>
        <position position="1"/>
    </location>
</feature>
<feature type="compositionally biased region" description="Basic residues" evidence="1">
    <location>
        <begin position="233"/>
        <end position="247"/>
    </location>
</feature>
<gene>
    <name evidence="2" type="ORF">AVDCRST_MAG89-4318</name>
</gene>
<evidence type="ECO:0000256" key="1">
    <source>
        <dbReference type="SAM" id="MobiDB-lite"/>
    </source>
</evidence>
<feature type="region of interest" description="Disordered" evidence="1">
    <location>
        <begin position="88"/>
        <end position="192"/>
    </location>
</feature>
<feature type="region of interest" description="Disordered" evidence="1">
    <location>
        <begin position="356"/>
        <end position="433"/>
    </location>
</feature>
<feature type="region of interest" description="Disordered" evidence="1">
    <location>
        <begin position="455"/>
        <end position="478"/>
    </location>
</feature>
<feature type="compositionally biased region" description="Gly residues" evidence="1">
    <location>
        <begin position="19"/>
        <end position="34"/>
    </location>
</feature>
<dbReference type="AlphaFoldDB" id="A0A6J4MTJ4"/>
<feature type="region of interest" description="Disordered" evidence="1">
    <location>
        <begin position="209"/>
        <end position="341"/>
    </location>
</feature>
<sequence>GTSGRGRGGVGAQRAVGGHRAGAGGTARGGARGGGYHRRGDAHPGADASRLPSRRLLHRASAGRVVALLPRAAAGGARAGVGALAGLPGAPAGRRHRGHAGAVDGGDRRHARPRRARLEEADEPVGAALAGAGGRRAGPAGVSRPSPAAGPLWRVRHPAGVRAGEAPVPGRAGPRALRGKRRPQHGAPHPLAHGRIRADAGRRGALRRVAHRPQRLAEHRERPGLVPPLAGRRDRHGRAGGKRRRVPGRSPGAAGPDAAAGAACGRAPPVGALPAGAGAVSRRRGRVQDRLGAQRAHPVEERGVRARGHGAPGRHAGRDRRVGARAAGGKGPGKALRPPRAADAVRPVARAGGQADRLGVLPRAVRLRRRHDEGDRGPGGAVRTGVPRPGPGPEHDAALRAGAPQPEPGGRRHQRGGHDAAPGVLPPGTAKDPVFHARAGAVPVLGLHATRRSGTRDVRLLRRRGRAEAPHHRARPPV</sequence>
<feature type="compositionally biased region" description="Low complexity" evidence="1">
    <location>
        <begin position="248"/>
        <end position="280"/>
    </location>
</feature>
<proteinExistence type="predicted"/>
<feature type="region of interest" description="Disordered" evidence="1">
    <location>
        <begin position="1"/>
        <end position="55"/>
    </location>
</feature>
<accession>A0A6J4MTJ4</accession>
<evidence type="ECO:0000313" key="2">
    <source>
        <dbReference type="EMBL" id="CAA9368290.1"/>
    </source>
</evidence>
<dbReference type="EMBL" id="CADCTV010000902">
    <property type="protein sequence ID" value="CAA9368290.1"/>
    <property type="molecule type" value="Genomic_DNA"/>
</dbReference>
<organism evidence="2">
    <name type="scientific">uncultured Gemmatimonadota bacterium</name>
    <dbReference type="NCBI Taxonomy" id="203437"/>
    <lineage>
        <taxon>Bacteria</taxon>
        <taxon>Pseudomonadati</taxon>
        <taxon>Gemmatimonadota</taxon>
        <taxon>environmental samples</taxon>
    </lineage>
</organism>
<reference evidence="2" key="1">
    <citation type="submission" date="2020-02" db="EMBL/GenBank/DDBJ databases">
        <authorList>
            <person name="Meier V. D."/>
        </authorList>
    </citation>
    <scope>NUCLEOTIDE SEQUENCE</scope>
    <source>
        <strain evidence="2">AVDCRST_MAG89</strain>
    </source>
</reference>